<name>A0A232M5Y3_9EURO</name>
<evidence type="ECO:0000256" key="5">
    <source>
        <dbReference type="ARBA" id="ARBA00022963"/>
    </source>
</evidence>
<dbReference type="PANTHER" id="PTHR24185:SF1">
    <property type="entry name" value="CALCIUM-INDEPENDENT PHOSPHOLIPASE A2-GAMMA"/>
    <property type="match status" value="1"/>
</dbReference>
<feature type="short sequence motif" description="GXSXG" evidence="8">
    <location>
        <begin position="721"/>
        <end position="725"/>
    </location>
</feature>
<evidence type="ECO:0000256" key="3">
    <source>
        <dbReference type="ARBA" id="ARBA00022801"/>
    </source>
</evidence>
<dbReference type="CDD" id="cd19757">
    <property type="entry name" value="Bbox1"/>
    <property type="match status" value="1"/>
</dbReference>
<feature type="region of interest" description="Disordered" evidence="9">
    <location>
        <begin position="1233"/>
        <end position="1514"/>
    </location>
</feature>
<feature type="compositionally biased region" description="Polar residues" evidence="9">
    <location>
        <begin position="1471"/>
        <end position="1498"/>
    </location>
</feature>
<evidence type="ECO:0000256" key="9">
    <source>
        <dbReference type="SAM" id="MobiDB-lite"/>
    </source>
</evidence>
<keyword evidence="6 8" id="KW-0443">Lipid metabolism</keyword>
<feature type="compositionally biased region" description="Polar residues" evidence="9">
    <location>
        <begin position="1330"/>
        <end position="1339"/>
    </location>
</feature>
<dbReference type="GO" id="GO:0008270">
    <property type="term" value="F:zinc ion binding"/>
    <property type="evidence" value="ECO:0007669"/>
    <property type="project" value="UniProtKB-KW"/>
</dbReference>
<dbReference type="InterPro" id="IPR002641">
    <property type="entry name" value="PNPLA_dom"/>
</dbReference>
<dbReference type="GO" id="GO:0047499">
    <property type="term" value="F:calcium-independent phospholipase A2 activity"/>
    <property type="evidence" value="ECO:0007669"/>
    <property type="project" value="TreeGrafter"/>
</dbReference>
<keyword evidence="3 8" id="KW-0378">Hydrolase</keyword>
<dbReference type="CDD" id="cd16449">
    <property type="entry name" value="RING-HC"/>
    <property type="match status" value="1"/>
</dbReference>
<evidence type="ECO:0000256" key="6">
    <source>
        <dbReference type="ARBA" id="ARBA00023098"/>
    </source>
</evidence>
<evidence type="ECO:0000259" key="10">
    <source>
        <dbReference type="PROSITE" id="PS50089"/>
    </source>
</evidence>
<feature type="active site" description="Proton acceptor" evidence="8">
    <location>
        <position position="887"/>
    </location>
</feature>
<feature type="domain" description="RING-type" evidence="10">
    <location>
        <begin position="617"/>
        <end position="659"/>
    </location>
</feature>
<dbReference type="CDD" id="cd07199">
    <property type="entry name" value="Pat17_PNPLA8_PNPLA9_like"/>
    <property type="match status" value="1"/>
</dbReference>
<feature type="domain" description="PNPLA" evidence="11">
    <location>
        <begin position="683"/>
        <end position="900"/>
    </location>
</feature>
<comment type="caution">
    <text evidence="12">The sequence shown here is derived from an EMBL/GenBank/DDBJ whole genome shotgun (WGS) entry which is preliminary data.</text>
</comment>
<feature type="short sequence motif" description="GXGXXG" evidence="8">
    <location>
        <begin position="687"/>
        <end position="692"/>
    </location>
</feature>
<evidence type="ECO:0000256" key="8">
    <source>
        <dbReference type="PROSITE-ProRule" id="PRU01161"/>
    </source>
</evidence>
<evidence type="ECO:0000256" key="1">
    <source>
        <dbReference type="ARBA" id="ARBA00022723"/>
    </source>
</evidence>
<keyword evidence="4" id="KW-0862">Zinc</keyword>
<feature type="region of interest" description="Disordered" evidence="9">
    <location>
        <begin position="1180"/>
        <end position="1206"/>
    </location>
</feature>
<feature type="compositionally biased region" description="Polar residues" evidence="9">
    <location>
        <begin position="1435"/>
        <end position="1445"/>
    </location>
</feature>
<evidence type="ECO:0000256" key="7">
    <source>
        <dbReference type="PROSITE-ProRule" id="PRU00175"/>
    </source>
</evidence>
<dbReference type="Gene3D" id="3.40.1090.10">
    <property type="entry name" value="Cytosolic phospholipase A2 catalytic domain"/>
    <property type="match status" value="1"/>
</dbReference>
<accession>A0A232M5Y3</accession>
<feature type="compositionally biased region" description="Polar residues" evidence="9">
    <location>
        <begin position="1278"/>
        <end position="1288"/>
    </location>
</feature>
<dbReference type="GO" id="GO:0019369">
    <property type="term" value="P:arachidonate metabolic process"/>
    <property type="evidence" value="ECO:0007669"/>
    <property type="project" value="TreeGrafter"/>
</dbReference>
<reference evidence="12 13" key="1">
    <citation type="journal article" date="2015" name="Environ. Microbiol.">
        <title>Metagenome sequence of Elaphomyces granulatus from sporocarp tissue reveals Ascomycota ectomycorrhizal fingerprints of genome expansion and a Proteobacteria-rich microbiome.</title>
        <authorList>
            <person name="Quandt C.A."/>
            <person name="Kohler A."/>
            <person name="Hesse C.N."/>
            <person name="Sharpton T.J."/>
            <person name="Martin F."/>
            <person name="Spatafora J.W."/>
        </authorList>
    </citation>
    <scope>NUCLEOTIDE SEQUENCE [LARGE SCALE GENOMIC DNA]</scope>
    <source>
        <strain evidence="12 13">OSC145934</strain>
    </source>
</reference>
<keyword evidence="5 8" id="KW-0442">Lipid degradation</keyword>
<evidence type="ECO:0000313" key="12">
    <source>
        <dbReference type="EMBL" id="OXV11825.1"/>
    </source>
</evidence>
<dbReference type="PROSITE" id="PS50089">
    <property type="entry name" value="ZF_RING_2"/>
    <property type="match status" value="1"/>
</dbReference>
<evidence type="ECO:0000313" key="13">
    <source>
        <dbReference type="Proteomes" id="UP000243515"/>
    </source>
</evidence>
<dbReference type="EMBL" id="NPHW01002275">
    <property type="protein sequence ID" value="OXV11825.1"/>
    <property type="molecule type" value="Genomic_DNA"/>
</dbReference>
<evidence type="ECO:0008006" key="14">
    <source>
        <dbReference type="Google" id="ProtNLM"/>
    </source>
</evidence>
<keyword evidence="2 7" id="KW-0863">Zinc-finger</keyword>
<sequence length="1549" mass="173125">MSASNLQCDRCEVAPANNTRVWLCVDCGSWFCDPCWPLETSHGEGRVSRDRMPHERTDPRLHQALEDVLHPSLPEDELDRLHEADEETTWFGIGREKRGRPFLTDGGIYQSLMARSYTQDVIKYPRIVSFVGETNTGKSTLIKMLGELAKYRSNSGDEFSFPSPIVGLRGDAMATSVDVHLYPDRNSFSTPNPILYADCEGLDAGEAVPRASRRARRTEIRRYAISGGRVRYLDWADMEERSTRKFIVSELYPRLLYTFSDVVVFVLRNIKSRAWGQVSLETSVNQATLPHAIIVVNISDIMVSEAWDVCYSTTQLLDAVRYSFLEVPYLKDLSCHWRDRGRAIDSVSDLIHCYYSSFNVIHIPAEGRPNLLLSQMDKLRAQIISCCNESYRTKWRARMLSNSDELEIFMHAAFDHFSTDLETPFNFIEVSLRTNPIPETIGGNFLQLAIAMQRKRPKTKSAGIFLALSNVAASCVLLNCVRYQKGLPQDLFSKYKKYFDFTLSEFCAKYSPCLFHNHRGSCANSSLSHVKGHQNNEGRIIAAGPYKSDFIYEDYCDTWVENLEHCIAALQNELQLERDHTNVEKPDDVLVLRKHGALMAKFYTETKAHGFISHSTCVSCFTEISMHALPCGHVLCTPCVKGYGRTVNNLDFNLNCPLHPEQTRWRRPSIIRFKPDFAGVRLLSLDGGGIRGIVELEVLEAIQQQLGGNIPIAAFFDLIVGTSTGGLIAIAIGEKVWSLRQCKSEFKRISPEGFTPRMFHSVPLLHQLATLHRGSIYKTQPLYRALKDAFGTESLFGGKRETSSRNKAKVAVTATNQEGKRAVLIANYNRSSKRKNDGGRRRDPYMFLRPGDPAQELTTWEAVAATSSAPPYFKPYFHALSHQYFLDGSFYTNNPAKVVQQERKFLWPDVADQAPDIFLSIGTSQYQRDIEWQMEEIHKGGSGRLSGAGFDLTLFPMFPQTMKAMSSRLDSVVKAELEWHEFVNLIGNDTNEGGNRYIRINPNIRSDPPPWDAVQQIEELQHATQAALDRTNLRAEIRSVAHRLVASTFYFVAASKPISDAPGCVGHITCRFKEGSTNMRHLGEFFKSRNVPRFQPYFEVCEDSNQPNTHQLIINSEVIQEMINKASFNVDMFKLYQLSRTSLVNISLCLDSTRHGDDFFPISGFPRFLFLDDTPLWASSTSSSGPSRASTGNLASPIPPRPCRTAIRSVTHPEPLQTAAELPFSTNTPAELSELSVPTNAQEMESIPQSQRQTNLSEGLSEPASIHPSELPEPVATTPVQRPSGPSTTRRHRHGPSSVEPPAQPSPRLDRLRKIPTRSSPRLDMDKGPSTLNGKVVSSTDRRQNSISVPRPVFSESSNGDRGTTKRGHEMNNTSAYLSPLPELSSLGDPTELPTNAQEMESIAPQSQRQTNPSEGLSEPASIHPSELPELVATTPVQRPSGPSTTRRHRHGPSLVEPPAQPSPRLRKIPSTLNGKVVSSTDRRQNSISVPGSSNGERGTTKRSHKMKNTSAYLSPLQTLEFNFASASDVSASYESDIHSQLGGGSVVE</sequence>
<feature type="compositionally biased region" description="Polar residues" evidence="9">
    <location>
        <begin position="1393"/>
        <end position="1415"/>
    </location>
</feature>
<feature type="active site" description="Nucleophile" evidence="8">
    <location>
        <position position="723"/>
    </location>
</feature>
<dbReference type="Proteomes" id="UP000243515">
    <property type="component" value="Unassembled WGS sequence"/>
</dbReference>
<dbReference type="InterPro" id="IPR016035">
    <property type="entry name" value="Acyl_Trfase/lysoPLipase"/>
</dbReference>
<evidence type="ECO:0000256" key="2">
    <source>
        <dbReference type="ARBA" id="ARBA00022771"/>
    </source>
</evidence>
<dbReference type="SUPFAM" id="SSF52151">
    <property type="entry name" value="FabD/lysophospholipase-like"/>
    <property type="match status" value="1"/>
</dbReference>
<dbReference type="InterPro" id="IPR017907">
    <property type="entry name" value="Znf_RING_CS"/>
</dbReference>
<dbReference type="GO" id="GO:0046486">
    <property type="term" value="P:glycerolipid metabolic process"/>
    <property type="evidence" value="ECO:0007669"/>
    <property type="project" value="UniProtKB-ARBA"/>
</dbReference>
<protein>
    <recommendedName>
        <fullName evidence="14">PNPLA domain-containing protein</fullName>
    </recommendedName>
</protein>
<evidence type="ECO:0000259" key="11">
    <source>
        <dbReference type="PROSITE" id="PS51635"/>
    </source>
</evidence>
<organism evidence="12 13">
    <name type="scientific">Elaphomyces granulatus</name>
    <dbReference type="NCBI Taxonomy" id="519963"/>
    <lineage>
        <taxon>Eukaryota</taxon>
        <taxon>Fungi</taxon>
        <taxon>Dikarya</taxon>
        <taxon>Ascomycota</taxon>
        <taxon>Pezizomycotina</taxon>
        <taxon>Eurotiomycetes</taxon>
        <taxon>Eurotiomycetidae</taxon>
        <taxon>Eurotiales</taxon>
        <taxon>Elaphomycetaceae</taxon>
        <taxon>Elaphomyces</taxon>
    </lineage>
</organism>
<dbReference type="PROSITE" id="PS00518">
    <property type="entry name" value="ZF_RING_1"/>
    <property type="match status" value="1"/>
</dbReference>
<dbReference type="Pfam" id="PF01734">
    <property type="entry name" value="Patatin"/>
    <property type="match status" value="1"/>
</dbReference>
<keyword evidence="1" id="KW-0479">Metal-binding</keyword>
<comment type="caution">
    <text evidence="8">Lacks conserved residue(s) required for the propagation of feature annotation.</text>
</comment>
<feature type="compositionally biased region" description="Low complexity" evidence="9">
    <location>
        <begin position="1180"/>
        <end position="1192"/>
    </location>
</feature>
<dbReference type="PROSITE" id="PS51635">
    <property type="entry name" value="PNPLA"/>
    <property type="match status" value="1"/>
</dbReference>
<feature type="compositionally biased region" description="Polar residues" evidence="9">
    <location>
        <begin position="1233"/>
        <end position="1258"/>
    </location>
</feature>
<dbReference type="GO" id="GO:0016042">
    <property type="term" value="P:lipid catabolic process"/>
    <property type="evidence" value="ECO:0007669"/>
    <property type="project" value="UniProtKB-UniRule"/>
</dbReference>
<evidence type="ECO:0000256" key="4">
    <source>
        <dbReference type="ARBA" id="ARBA00022833"/>
    </source>
</evidence>
<keyword evidence="13" id="KW-1185">Reference proteome</keyword>
<dbReference type="InterPro" id="IPR001841">
    <property type="entry name" value="Znf_RING"/>
</dbReference>
<dbReference type="PANTHER" id="PTHR24185">
    <property type="entry name" value="CALCIUM-INDEPENDENT PHOSPHOLIPASE A2-GAMMA"/>
    <property type="match status" value="1"/>
</dbReference>
<proteinExistence type="predicted"/>
<gene>
    <name evidence="12" type="ORF">Egran_00412</name>
</gene>
<dbReference type="GO" id="GO:0016020">
    <property type="term" value="C:membrane"/>
    <property type="evidence" value="ECO:0007669"/>
    <property type="project" value="TreeGrafter"/>
</dbReference>
<dbReference type="OrthoDB" id="194358at2759"/>